<accession>A0AAD5UDL1</accession>
<dbReference type="AlphaFoldDB" id="A0AAD5UDL1"/>
<evidence type="ECO:0000313" key="2">
    <source>
        <dbReference type="Proteomes" id="UP001210925"/>
    </source>
</evidence>
<keyword evidence="2" id="KW-1185">Reference proteome</keyword>
<name>A0AAD5UDL1_9FUNG</name>
<sequence>MDKPSSKWSLPLVAYPTDEDYNNWTLDQLLRESINRGIKLAQNKSKQVRIEALKKYDAEKKRPILPKFPILISPQKRLIQPKPIQKKIKVEMDDLERLKILNTEIEKSTQKLEMLKQKPDKDKNDMDDIQDCLKDLEFYRLQKERIRQGK</sequence>
<protein>
    <submittedName>
        <fullName evidence="1">Uncharacterized protein</fullName>
    </submittedName>
</protein>
<organism evidence="1 2">
    <name type="scientific">Boothiomyces macroporosus</name>
    <dbReference type="NCBI Taxonomy" id="261099"/>
    <lineage>
        <taxon>Eukaryota</taxon>
        <taxon>Fungi</taxon>
        <taxon>Fungi incertae sedis</taxon>
        <taxon>Chytridiomycota</taxon>
        <taxon>Chytridiomycota incertae sedis</taxon>
        <taxon>Chytridiomycetes</taxon>
        <taxon>Rhizophydiales</taxon>
        <taxon>Terramycetaceae</taxon>
        <taxon>Boothiomyces</taxon>
    </lineage>
</organism>
<proteinExistence type="predicted"/>
<dbReference type="EMBL" id="JADGKB010000166">
    <property type="protein sequence ID" value="KAJ3251805.1"/>
    <property type="molecule type" value="Genomic_DNA"/>
</dbReference>
<gene>
    <name evidence="1" type="ORF">HK103_002048</name>
</gene>
<reference evidence="1" key="1">
    <citation type="submission" date="2020-05" db="EMBL/GenBank/DDBJ databases">
        <title>Phylogenomic resolution of chytrid fungi.</title>
        <authorList>
            <person name="Stajich J.E."/>
            <person name="Amses K."/>
            <person name="Simmons R."/>
            <person name="Seto K."/>
            <person name="Myers J."/>
            <person name="Bonds A."/>
            <person name="Quandt C.A."/>
            <person name="Barry K."/>
            <person name="Liu P."/>
            <person name="Grigoriev I."/>
            <person name="Longcore J.E."/>
            <person name="James T.Y."/>
        </authorList>
    </citation>
    <scope>NUCLEOTIDE SEQUENCE</scope>
    <source>
        <strain evidence="1">PLAUS21</strain>
    </source>
</reference>
<dbReference type="Proteomes" id="UP001210925">
    <property type="component" value="Unassembled WGS sequence"/>
</dbReference>
<comment type="caution">
    <text evidence="1">The sequence shown here is derived from an EMBL/GenBank/DDBJ whole genome shotgun (WGS) entry which is preliminary data.</text>
</comment>
<evidence type="ECO:0000313" key="1">
    <source>
        <dbReference type="EMBL" id="KAJ3251805.1"/>
    </source>
</evidence>